<comment type="caution">
    <text evidence="2">The sequence shown here is derived from an EMBL/GenBank/DDBJ whole genome shotgun (WGS) entry which is preliminary data.</text>
</comment>
<keyword evidence="3" id="KW-1185">Reference proteome</keyword>
<evidence type="ECO:0000313" key="2">
    <source>
        <dbReference type="EMBL" id="KAK1288538.1"/>
    </source>
</evidence>
<keyword evidence="1" id="KW-0472">Membrane</keyword>
<dbReference type="PANTHER" id="PTHR35697:SF1">
    <property type="entry name" value="PROTEIN TRACHEARY ELEMENT DIFFERENTIATION-RELATED 7"/>
    <property type="match status" value="1"/>
</dbReference>
<organism evidence="2 3">
    <name type="scientific">Acorus calamus</name>
    <name type="common">Sweet flag</name>
    <dbReference type="NCBI Taxonomy" id="4465"/>
    <lineage>
        <taxon>Eukaryota</taxon>
        <taxon>Viridiplantae</taxon>
        <taxon>Streptophyta</taxon>
        <taxon>Embryophyta</taxon>
        <taxon>Tracheophyta</taxon>
        <taxon>Spermatophyta</taxon>
        <taxon>Magnoliopsida</taxon>
        <taxon>Liliopsida</taxon>
        <taxon>Acoraceae</taxon>
        <taxon>Acorus</taxon>
    </lineage>
</organism>
<sequence length="321" mass="35249">MASKSWGLAPVPPPPGGGGTNHTVIIISVCIGGVFFLAFLAAILFCFAKKKKKKVVVVEEEQEVVEVQDHFRVQEAIVPGPCGEEVVVLNIDEDIRVVEKMNREEIEAIKEEGLVGPSHHVHHGPGGVFFLAFLAAILFCFAKKKKKKVVVVEAEAEQEVVEVQDHVRIQEAIVPGPCGEEVVVLNIDEDIRVVEKMNKEEIEAIKEEGLVGPSHHVHHGHGGVFFLAFLAAILFCFAKKKKKKVEVVEAEAEQEVVEVQDHVRIQEAIVPGPCGEEVVVLNIDEDIRVVEKMNKEEIEAIKEEGLVGPSHHVHGHGHPST</sequence>
<dbReference type="EMBL" id="JAUJYO010000019">
    <property type="protein sequence ID" value="KAK1288538.1"/>
    <property type="molecule type" value="Genomic_DNA"/>
</dbReference>
<dbReference type="PANTHER" id="PTHR35697">
    <property type="entry name" value="OS08G0108300 PROTEIN"/>
    <property type="match status" value="1"/>
</dbReference>
<reference evidence="2" key="1">
    <citation type="journal article" date="2023" name="Nat. Commun.">
        <title>Diploid and tetraploid genomes of Acorus and the evolution of monocots.</title>
        <authorList>
            <person name="Ma L."/>
            <person name="Liu K.W."/>
            <person name="Li Z."/>
            <person name="Hsiao Y.Y."/>
            <person name="Qi Y."/>
            <person name="Fu T."/>
            <person name="Tang G.D."/>
            <person name="Zhang D."/>
            <person name="Sun W.H."/>
            <person name="Liu D.K."/>
            <person name="Li Y."/>
            <person name="Chen G.Z."/>
            <person name="Liu X.D."/>
            <person name="Liao X.Y."/>
            <person name="Jiang Y.T."/>
            <person name="Yu X."/>
            <person name="Hao Y."/>
            <person name="Huang J."/>
            <person name="Zhao X.W."/>
            <person name="Ke S."/>
            <person name="Chen Y.Y."/>
            <person name="Wu W.L."/>
            <person name="Hsu J.L."/>
            <person name="Lin Y.F."/>
            <person name="Huang M.D."/>
            <person name="Li C.Y."/>
            <person name="Huang L."/>
            <person name="Wang Z.W."/>
            <person name="Zhao X."/>
            <person name="Zhong W.Y."/>
            <person name="Peng D.H."/>
            <person name="Ahmad S."/>
            <person name="Lan S."/>
            <person name="Zhang J.S."/>
            <person name="Tsai W.C."/>
            <person name="Van de Peer Y."/>
            <person name="Liu Z.J."/>
        </authorList>
    </citation>
    <scope>NUCLEOTIDE SEQUENCE</scope>
    <source>
        <strain evidence="2">CP</strain>
    </source>
</reference>
<evidence type="ECO:0000313" key="3">
    <source>
        <dbReference type="Proteomes" id="UP001180020"/>
    </source>
</evidence>
<evidence type="ECO:0000256" key="1">
    <source>
        <dbReference type="SAM" id="Phobius"/>
    </source>
</evidence>
<protein>
    <submittedName>
        <fullName evidence="2">Uncharacterized protein</fullName>
    </submittedName>
</protein>
<dbReference type="Proteomes" id="UP001180020">
    <property type="component" value="Unassembled WGS sequence"/>
</dbReference>
<feature type="transmembrane region" description="Helical" evidence="1">
    <location>
        <begin position="24"/>
        <end position="47"/>
    </location>
</feature>
<keyword evidence="1" id="KW-0812">Transmembrane</keyword>
<dbReference type="GO" id="GO:0009834">
    <property type="term" value="P:plant-type secondary cell wall biogenesis"/>
    <property type="evidence" value="ECO:0007669"/>
    <property type="project" value="InterPro"/>
</dbReference>
<dbReference type="AlphaFoldDB" id="A0AAV9CHC5"/>
<accession>A0AAV9CHC5</accession>
<feature type="transmembrane region" description="Helical" evidence="1">
    <location>
        <begin position="127"/>
        <end position="144"/>
    </location>
</feature>
<dbReference type="InterPro" id="IPR044950">
    <property type="entry name" value="TED6/7"/>
</dbReference>
<feature type="transmembrane region" description="Helical" evidence="1">
    <location>
        <begin position="220"/>
        <end position="238"/>
    </location>
</feature>
<name>A0AAV9CHC5_ACOCL</name>
<reference evidence="2" key="2">
    <citation type="submission" date="2023-06" db="EMBL/GenBank/DDBJ databases">
        <authorList>
            <person name="Ma L."/>
            <person name="Liu K.-W."/>
            <person name="Li Z."/>
            <person name="Hsiao Y.-Y."/>
            <person name="Qi Y."/>
            <person name="Fu T."/>
            <person name="Tang G."/>
            <person name="Zhang D."/>
            <person name="Sun W.-H."/>
            <person name="Liu D.-K."/>
            <person name="Li Y."/>
            <person name="Chen G.-Z."/>
            <person name="Liu X.-D."/>
            <person name="Liao X.-Y."/>
            <person name="Jiang Y.-T."/>
            <person name="Yu X."/>
            <person name="Hao Y."/>
            <person name="Huang J."/>
            <person name="Zhao X.-W."/>
            <person name="Ke S."/>
            <person name="Chen Y.-Y."/>
            <person name="Wu W.-L."/>
            <person name="Hsu J.-L."/>
            <person name="Lin Y.-F."/>
            <person name="Huang M.-D."/>
            <person name="Li C.-Y."/>
            <person name="Huang L."/>
            <person name="Wang Z.-W."/>
            <person name="Zhao X."/>
            <person name="Zhong W.-Y."/>
            <person name="Peng D.-H."/>
            <person name="Ahmad S."/>
            <person name="Lan S."/>
            <person name="Zhang J.-S."/>
            <person name="Tsai W.-C."/>
            <person name="Van De Peer Y."/>
            <person name="Liu Z.-J."/>
        </authorList>
    </citation>
    <scope>NUCLEOTIDE SEQUENCE</scope>
    <source>
        <strain evidence="2">CP</strain>
        <tissue evidence="2">Leaves</tissue>
    </source>
</reference>
<gene>
    <name evidence="2" type="ORF">QJS10_CPB19g00023</name>
</gene>
<proteinExistence type="predicted"/>
<keyword evidence="1" id="KW-1133">Transmembrane helix</keyword>